<keyword evidence="5" id="KW-1185">Reference proteome</keyword>
<keyword evidence="2" id="KW-0732">Signal</keyword>
<accession>A0A815DBX5</accession>
<evidence type="ECO:0000256" key="1">
    <source>
        <dbReference type="SAM" id="MobiDB-lite"/>
    </source>
</evidence>
<protein>
    <submittedName>
        <fullName evidence="4">Uncharacterized protein</fullName>
    </submittedName>
</protein>
<organism evidence="4 6">
    <name type="scientific">Adineta ricciae</name>
    <name type="common">Rotifer</name>
    <dbReference type="NCBI Taxonomy" id="249248"/>
    <lineage>
        <taxon>Eukaryota</taxon>
        <taxon>Metazoa</taxon>
        <taxon>Spiralia</taxon>
        <taxon>Gnathifera</taxon>
        <taxon>Rotifera</taxon>
        <taxon>Eurotatoria</taxon>
        <taxon>Bdelloidea</taxon>
        <taxon>Adinetida</taxon>
        <taxon>Adinetidae</taxon>
        <taxon>Adineta</taxon>
    </lineage>
</organism>
<dbReference type="Proteomes" id="UP000663852">
    <property type="component" value="Unassembled WGS sequence"/>
</dbReference>
<evidence type="ECO:0000256" key="2">
    <source>
        <dbReference type="SAM" id="SignalP"/>
    </source>
</evidence>
<evidence type="ECO:0000313" key="6">
    <source>
        <dbReference type="Proteomes" id="UP000663852"/>
    </source>
</evidence>
<reference evidence="4" key="1">
    <citation type="submission" date="2021-02" db="EMBL/GenBank/DDBJ databases">
        <authorList>
            <person name="Nowell W R."/>
        </authorList>
    </citation>
    <scope>NUCLEOTIDE SEQUENCE</scope>
</reference>
<feature type="chain" id="PRO_5036227173" evidence="2">
    <location>
        <begin position="20"/>
        <end position="370"/>
    </location>
</feature>
<name>A0A815DBX5_ADIRI</name>
<dbReference type="CDD" id="cd00117">
    <property type="entry name" value="TFP"/>
    <property type="match status" value="1"/>
</dbReference>
<dbReference type="EMBL" id="CAJNOJ010000211">
    <property type="protein sequence ID" value="CAF1295169.1"/>
    <property type="molecule type" value="Genomic_DNA"/>
</dbReference>
<feature type="signal peptide" evidence="2">
    <location>
        <begin position="1"/>
        <end position="19"/>
    </location>
</feature>
<dbReference type="Proteomes" id="UP000663828">
    <property type="component" value="Unassembled WGS sequence"/>
</dbReference>
<evidence type="ECO:0000313" key="5">
    <source>
        <dbReference type="Proteomes" id="UP000663828"/>
    </source>
</evidence>
<sequence length="370" mass="42760">MKLLALLTLLTCTTIYVSSLICYHGTSDLLTPIIVLNSDFWGGRCTNGTCTCTSYTYICSTNDTICTLQEQQSQTRKWMWMMVSNTSCQQMLQTSQKFASVTCCFTNYCNNQHLNGAIDPEERNSKSLTDKRWLRRFKYYNVGIKLEAQRKRQNHRLLWLGRFRPESGGKELAESDRNLLNSVGIDWNYTETDSGLNGSCHRNNRLGMFLTIQIEDTFLKQQITLDIDNHVKNVIGKFEFGEVDELERVLYGYFNGFKNVIISEFFRGNWNDNDIVHLFLFFILSPLYHTISGVVNKHRYREKRSATQPVCRYSNDSQLPSVNSTQASHGEDMQPLKQQSLPLECSAGPHDLPYSQMTFREPFFATFRSM</sequence>
<proteinExistence type="predicted"/>
<feature type="compositionally biased region" description="Polar residues" evidence="1">
    <location>
        <begin position="314"/>
        <end position="328"/>
    </location>
</feature>
<comment type="caution">
    <text evidence="4">The sequence shown here is derived from an EMBL/GenBank/DDBJ whole genome shotgun (WGS) entry which is preliminary data.</text>
</comment>
<dbReference type="AlphaFoldDB" id="A0A815DBX5"/>
<evidence type="ECO:0000313" key="3">
    <source>
        <dbReference type="EMBL" id="CAF0936222.1"/>
    </source>
</evidence>
<dbReference type="EMBL" id="CAJNOR010000514">
    <property type="protein sequence ID" value="CAF0936222.1"/>
    <property type="molecule type" value="Genomic_DNA"/>
</dbReference>
<gene>
    <name evidence="4" type="ORF">EDS130_LOCUS30301</name>
    <name evidence="3" type="ORF">XAT740_LOCUS9860</name>
</gene>
<evidence type="ECO:0000313" key="4">
    <source>
        <dbReference type="EMBL" id="CAF1295169.1"/>
    </source>
</evidence>
<feature type="region of interest" description="Disordered" evidence="1">
    <location>
        <begin position="314"/>
        <end position="333"/>
    </location>
</feature>